<dbReference type="PANTHER" id="PTHR45639">
    <property type="entry name" value="HSC70CB, ISOFORM G-RELATED"/>
    <property type="match status" value="1"/>
</dbReference>
<dbReference type="SUPFAM" id="SSF53067">
    <property type="entry name" value="Actin-like ATPase domain"/>
    <property type="match status" value="2"/>
</dbReference>
<dbReference type="RefSeq" id="WP_380127464.1">
    <property type="nucleotide sequence ID" value="NZ_JBHSIU010000110.1"/>
</dbReference>
<evidence type="ECO:0000256" key="2">
    <source>
        <dbReference type="ARBA" id="ARBA00022840"/>
    </source>
</evidence>
<dbReference type="EMBL" id="JBHSIU010000110">
    <property type="protein sequence ID" value="MFC5006796.1"/>
    <property type="molecule type" value="Genomic_DNA"/>
</dbReference>
<reference evidence="6" key="1">
    <citation type="journal article" date="2019" name="Int. J. Syst. Evol. Microbiol.">
        <title>The Global Catalogue of Microorganisms (GCM) 10K type strain sequencing project: providing services to taxonomists for standard genome sequencing and annotation.</title>
        <authorList>
            <consortium name="The Broad Institute Genomics Platform"/>
            <consortium name="The Broad Institute Genome Sequencing Center for Infectious Disease"/>
            <person name="Wu L."/>
            <person name="Ma J."/>
        </authorList>
    </citation>
    <scope>NUCLEOTIDE SEQUENCE [LARGE SCALE GENOMIC DNA]</scope>
    <source>
        <strain evidence="6">CGMCC 4.7152</strain>
    </source>
</reference>
<keyword evidence="4" id="KW-0472">Membrane</keyword>
<feature type="transmembrane region" description="Helical" evidence="4">
    <location>
        <begin position="485"/>
        <end position="510"/>
    </location>
</feature>
<evidence type="ECO:0000256" key="3">
    <source>
        <dbReference type="ARBA" id="ARBA00023186"/>
    </source>
</evidence>
<feature type="transmembrane region" description="Helical" evidence="4">
    <location>
        <begin position="424"/>
        <end position="445"/>
    </location>
</feature>
<evidence type="ECO:0000256" key="4">
    <source>
        <dbReference type="SAM" id="Phobius"/>
    </source>
</evidence>
<keyword evidence="4" id="KW-1133">Transmembrane helix</keyword>
<feature type="transmembrane region" description="Helical" evidence="4">
    <location>
        <begin position="457"/>
        <end position="479"/>
    </location>
</feature>
<evidence type="ECO:0000256" key="1">
    <source>
        <dbReference type="ARBA" id="ARBA00022741"/>
    </source>
</evidence>
<evidence type="ECO:0000313" key="6">
    <source>
        <dbReference type="Proteomes" id="UP001595912"/>
    </source>
</evidence>
<keyword evidence="2" id="KW-0067">ATP-binding</keyword>
<dbReference type="InterPro" id="IPR043129">
    <property type="entry name" value="ATPase_NBD"/>
</dbReference>
<dbReference type="Pfam" id="PF00012">
    <property type="entry name" value="HSP70"/>
    <property type="match status" value="1"/>
</dbReference>
<gene>
    <name evidence="5" type="ORF">ACFPIJ_54435</name>
</gene>
<keyword evidence="3" id="KW-0143">Chaperone</keyword>
<protein>
    <submittedName>
        <fullName evidence="5">Hsp70 family protein</fullName>
    </submittedName>
</protein>
<evidence type="ECO:0000313" key="5">
    <source>
        <dbReference type="EMBL" id="MFC5006796.1"/>
    </source>
</evidence>
<dbReference type="Gene3D" id="3.30.420.40">
    <property type="match status" value="2"/>
</dbReference>
<keyword evidence="6" id="KW-1185">Reference proteome</keyword>
<keyword evidence="1" id="KW-0547">Nucleotide-binding</keyword>
<dbReference type="InterPro" id="IPR013126">
    <property type="entry name" value="Hsp_70_fam"/>
</dbReference>
<feature type="transmembrane region" description="Helical" evidence="4">
    <location>
        <begin position="398"/>
        <end position="418"/>
    </location>
</feature>
<keyword evidence="4" id="KW-0812">Transmembrane</keyword>
<dbReference type="Proteomes" id="UP001595912">
    <property type="component" value="Unassembled WGS sequence"/>
</dbReference>
<organism evidence="5 6">
    <name type="scientific">Dactylosporangium cerinum</name>
    <dbReference type="NCBI Taxonomy" id="1434730"/>
    <lineage>
        <taxon>Bacteria</taxon>
        <taxon>Bacillati</taxon>
        <taxon>Actinomycetota</taxon>
        <taxon>Actinomycetes</taxon>
        <taxon>Micromonosporales</taxon>
        <taxon>Micromonosporaceae</taxon>
        <taxon>Dactylosporangium</taxon>
    </lineage>
</organism>
<dbReference type="Gene3D" id="3.90.640.10">
    <property type="entry name" value="Actin, Chain A, domain 4"/>
    <property type="match status" value="1"/>
</dbReference>
<name>A0ABV9WHI5_9ACTN</name>
<dbReference type="PRINTS" id="PR00301">
    <property type="entry name" value="HEATSHOCK70"/>
</dbReference>
<sequence>MTAGAPPNDPALVYGIDLGGWNCTVAIARVDGPTVEQLATRVVPAAVGVTEDGRRLAGRPAQEALQHDPARYRRGLMEAFGQREAVWLSDAPVAVDELMALLLGELRTAALAALPDAPDRVAIAVPSGWADARRQALLAAAAAAGFDPSSTVLVDRAVAAATPATAGLAGDKQRHLLVYDLGASTFTASLLRRTTTGRLLQLGQEAIRTDLGAGAGDQELLTALADRSPQVAELLDRPDPDADERHRIAGLHALAETVKHRLSTHDHADTYVTLVRPGFTFEAERGAFEETIRLVVAATVDTCTDLLDRHDLSWSAVDVVVLCGGGANLPLVTRGLAGRGRGVDAPAQPELTVARGAAVHAARQIQAVLDRRRAALEVDARAIPTTGRLPNPRPAPGMFMAAVTAWLVWAASGGWFTYTHWHGGWAWATLGVGALMLVLIAAGFVAMSDTAVGTSVAACTVVGAVHLVTLVVCAWRALFTDAPVGWVPFVGTAVGLAAVFCFGTAAILVIDEIPDHRSVHTWTAEQRRLGRSVIEDRASGVKPVPDLASRLLAGHVAARAFRPADGPFDVAVVQGRTLLLGSTEPESRPTADAIEAAIGSYLGMPESVPALEREIRPRFVERQINVHCFLVGELSAAAETYAQEVTKTLQAATMATRKDGWPTITVTLAVVAGGDLTTRMARLLERADREYYLPLLERAAEAAGLRS</sequence>
<accession>A0ABV9WHI5</accession>
<proteinExistence type="predicted"/>
<comment type="caution">
    <text evidence="5">The sequence shown here is derived from an EMBL/GenBank/DDBJ whole genome shotgun (WGS) entry which is preliminary data.</text>
</comment>